<name>A0A5C4LWE3_9PSEU</name>
<dbReference type="Pfam" id="PF03795">
    <property type="entry name" value="YCII"/>
    <property type="match status" value="1"/>
</dbReference>
<keyword evidence="4" id="KW-1185">Reference proteome</keyword>
<proteinExistence type="inferred from homology"/>
<dbReference type="InterPro" id="IPR005545">
    <property type="entry name" value="YCII"/>
</dbReference>
<comment type="caution">
    <text evidence="3">The sequence shown here is derived from an EMBL/GenBank/DDBJ whole genome shotgun (WGS) entry which is preliminary data.</text>
</comment>
<dbReference type="AlphaFoldDB" id="A0A5C4LWE3"/>
<dbReference type="OrthoDB" id="3699448at2"/>
<reference evidence="3 4" key="1">
    <citation type="submission" date="2019-06" db="EMBL/GenBank/DDBJ databases">
        <title>Amycolatopsis alkalitolerans sp. nov., isolated from Gastrodia elata Blume.</title>
        <authorList>
            <person name="Narsing Rao M.P."/>
            <person name="Li W.J."/>
        </authorList>
    </citation>
    <scope>NUCLEOTIDE SEQUENCE [LARGE SCALE GENOMIC DNA]</scope>
    <source>
        <strain evidence="3 4">SYSUP0005</strain>
    </source>
</reference>
<sequence>MAVFAVRTARGPNWDPALGIRQQPGWAEHARFADGLVEAGVVVLGGPVGSDSEEDIALLMVEAAGEAEVRAVFAEDPWTTAGVFRIKSIWPWTIWLDGR</sequence>
<evidence type="ECO:0000313" key="4">
    <source>
        <dbReference type="Proteomes" id="UP000305546"/>
    </source>
</evidence>
<protein>
    <recommendedName>
        <fullName evidence="2">YCII-related domain-containing protein</fullName>
    </recommendedName>
</protein>
<comment type="similarity">
    <text evidence="1">Belongs to the YciI family.</text>
</comment>
<organism evidence="3 4">
    <name type="scientific">Amycolatopsis alkalitolerans</name>
    <dbReference type="NCBI Taxonomy" id="2547244"/>
    <lineage>
        <taxon>Bacteria</taxon>
        <taxon>Bacillati</taxon>
        <taxon>Actinomycetota</taxon>
        <taxon>Actinomycetes</taxon>
        <taxon>Pseudonocardiales</taxon>
        <taxon>Pseudonocardiaceae</taxon>
        <taxon>Amycolatopsis</taxon>
    </lineage>
</organism>
<dbReference type="InterPro" id="IPR011008">
    <property type="entry name" value="Dimeric_a/b-barrel"/>
</dbReference>
<dbReference type="SUPFAM" id="SSF54909">
    <property type="entry name" value="Dimeric alpha+beta barrel"/>
    <property type="match status" value="1"/>
</dbReference>
<gene>
    <name evidence="3" type="ORF">FG385_26650</name>
</gene>
<dbReference type="Gene3D" id="3.30.70.1060">
    <property type="entry name" value="Dimeric alpha+beta barrel"/>
    <property type="match status" value="1"/>
</dbReference>
<evidence type="ECO:0000256" key="1">
    <source>
        <dbReference type="ARBA" id="ARBA00007689"/>
    </source>
</evidence>
<dbReference type="RefSeq" id="WP_139099536.1">
    <property type="nucleotide sequence ID" value="NZ_VDFW01000029.1"/>
</dbReference>
<feature type="domain" description="YCII-related" evidence="2">
    <location>
        <begin position="24"/>
        <end position="93"/>
    </location>
</feature>
<accession>A0A5C4LWE3</accession>
<evidence type="ECO:0000259" key="2">
    <source>
        <dbReference type="Pfam" id="PF03795"/>
    </source>
</evidence>
<dbReference type="Proteomes" id="UP000305546">
    <property type="component" value="Unassembled WGS sequence"/>
</dbReference>
<dbReference type="EMBL" id="VDFW01000029">
    <property type="protein sequence ID" value="TNC22130.1"/>
    <property type="molecule type" value="Genomic_DNA"/>
</dbReference>
<evidence type="ECO:0000313" key="3">
    <source>
        <dbReference type="EMBL" id="TNC22130.1"/>
    </source>
</evidence>